<sequence>MYIKFLGIWSSNIIKGQRNVSFVLDDKIAFDFGPHSLESLLEMGIDPLKIKFLLITHMHLDHYSGIAELLWYRSIHNAKTPLMVFGPKGIKNNTARLMEDLKTPRLWSKQVYNNVKYIEDKSHSFVQVFPAHHLIPDNGYRVEYKGKTIFYSGDTAYSKNVVEGAAGVDILFHEMTYTDKDKEAADLWRHSTYSSTLKVFEESHAKKLVPVHLTVASALAVKKLSITDKRVTFSRKNYKIVKKINTTKIN</sequence>
<dbReference type="SUPFAM" id="SSF56281">
    <property type="entry name" value="Metallo-hydrolase/oxidoreductase"/>
    <property type="match status" value="1"/>
</dbReference>
<accession>D6GUB9</accession>
<dbReference type="PANTHER" id="PTHR46018">
    <property type="entry name" value="ZINC PHOSPHODIESTERASE ELAC PROTEIN 1"/>
    <property type="match status" value="1"/>
</dbReference>
<dbReference type="Proteomes" id="UP000009376">
    <property type="component" value="Unassembled WGS sequence"/>
</dbReference>
<organism evidence="2 3">
    <name type="scientific">Candidatus Parvarchaeum acidophilus ARMAN-5</name>
    <dbReference type="NCBI Taxonomy" id="662762"/>
    <lineage>
        <taxon>Archaea</taxon>
        <taxon>Candidatus Parvarchaeota</taxon>
        <taxon>Candidatus Parvarchaeum</taxon>
    </lineage>
</organism>
<dbReference type="CDD" id="cd16272">
    <property type="entry name" value="RNaseZ_MBL-fold"/>
    <property type="match status" value="1"/>
</dbReference>
<gene>
    <name evidence="2" type="ORF">BJBARM5_0046</name>
</gene>
<name>D6GUB9_PARA5</name>
<dbReference type="AlphaFoldDB" id="D6GUB9"/>
<proteinExistence type="predicted"/>
<dbReference type="Gene3D" id="3.60.15.10">
    <property type="entry name" value="Ribonuclease Z/Hydroxyacylglutathione hydrolase-like"/>
    <property type="match status" value="1"/>
</dbReference>
<dbReference type="GO" id="GO:0042781">
    <property type="term" value="F:3'-tRNA processing endoribonuclease activity"/>
    <property type="evidence" value="ECO:0007669"/>
    <property type="project" value="TreeGrafter"/>
</dbReference>
<protein>
    <submittedName>
        <fullName evidence="2">Beta-lactamase domain protein</fullName>
    </submittedName>
</protein>
<dbReference type="Pfam" id="PF12706">
    <property type="entry name" value="Lactamase_B_2"/>
    <property type="match status" value="1"/>
</dbReference>
<feature type="domain" description="Metallo-beta-lactamase" evidence="1">
    <location>
        <begin position="17"/>
        <end position="212"/>
    </location>
</feature>
<dbReference type="SMART" id="SM00849">
    <property type="entry name" value="Lactamase_B"/>
    <property type="match status" value="1"/>
</dbReference>
<dbReference type="EMBL" id="GG745545">
    <property type="protein sequence ID" value="EFD93175.1"/>
    <property type="molecule type" value="Genomic_DNA"/>
</dbReference>
<reference evidence="2 3" key="1">
    <citation type="journal article" date="2010" name="Proc. Natl. Acad. Sci. U.S.A.">
        <title>Enigmatic, ultrasmall, uncultivated Archaea.</title>
        <authorList>
            <person name="Baker B.J."/>
            <person name="Comolli L.R."/>
            <person name="Dick G.J."/>
            <person name="Hauser L.J."/>
            <person name="Hyatt D."/>
            <person name="Dill B.D."/>
            <person name="Land M.L."/>
            <person name="Verberkmoes N.C."/>
            <person name="Hettich R.L."/>
            <person name="Banfield J.F."/>
        </authorList>
    </citation>
    <scope>NUCLEOTIDE SEQUENCE [LARGE SCALE GENOMIC DNA]</scope>
</reference>
<evidence type="ECO:0000313" key="2">
    <source>
        <dbReference type="EMBL" id="EFD93175.1"/>
    </source>
</evidence>
<evidence type="ECO:0000259" key="1">
    <source>
        <dbReference type="SMART" id="SM00849"/>
    </source>
</evidence>
<evidence type="ECO:0000313" key="3">
    <source>
        <dbReference type="Proteomes" id="UP000009376"/>
    </source>
</evidence>
<dbReference type="InterPro" id="IPR001279">
    <property type="entry name" value="Metallo-B-lactamas"/>
</dbReference>
<dbReference type="PANTHER" id="PTHR46018:SF2">
    <property type="entry name" value="ZINC PHOSPHODIESTERASE ELAC PROTEIN 1"/>
    <property type="match status" value="1"/>
</dbReference>
<dbReference type="InterPro" id="IPR036866">
    <property type="entry name" value="RibonucZ/Hydroxyglut_hydro"/>
</dbReference>